<dbReference type="AlphaFoldDB" id="A0A401IMJ0"/>
<keyword evidence="7" id="KW-1185">Reference proteome</keyword>
<dbReference type="InterPro" id="IPR027291">
    <property type="entry name" value="Glyco_hydro_38_N_sf"/>
</dbReference>
<protein>
    <submittedName>
        <fullName evidence="6">Alpha-mannosidase</fullName>
    </submittedName>
</protein>
<keyword evidence="4" id="KW-0326">Glycosidase</keyword>
<dbReference type="Proteomes" id="UP000287247">
    <property type="component" value="Unassembled WGS sequence"/>
</dbReference>
<dbReference type="Pfam" id="PF09261">
    <property type="entry name" value="Alpha-mann_mid"/>
    <property type="match status" value="1"/>
</dbReference>
<dbReference type="Pfam" id="PF01074">
    <property type="entry name" value="Glyco_hydro_38N"/>
    <property type="match status" value="1"/>
</dbReference>
<dbReference type="Pfam" id="PF07748">
    <property type="entry name" value="Glyco_hydro_38C"/>
    <property type="match status" value="1"/>
</dbReference>
<dbReference type="InterPro" id="IPR028995">
    <property type="entry name" value="Glyco_hydro_57/38_cen_sf"/>
</dbReference>
<evidence type="ECO:0000256" key="4">
    <source>
        <dbReference type="ARBA" id="ARBA00023295"/>
    </source>
</evidence>
<dbReference type="InterPro" id="IPR000602">
    <property type="entry name" value="Glyco_hydro_38_N"/>
</dbReference>
<dbReference type="FunFam" id="1.20.1270.50:FF:000004">
    <property type="entry name" value="alpha-mannosidase 2C1 isoform X1"/>
    <property type="match status" value="1"/>
</dbReference>
<dbReference type="RefSeq" id="WP_124973081.1">
    <property type="nucleotide sequence ID" value="NZ_BDQK01000016.1"/>
</dbReference>
<dbReference type="Gene3D" id="2.70.98.30">
    <property type="entry name" value="Golgi alpha-mannosidase II, domain 4"/>
    <property type="match status" value="1"/>
</dbReference>
<evidence type="ECO:0000259" key="5">
    <source>
        <dbReference type="SMART" id="SM00872"/>
    </source>
</evidence>
<dbReference type="Gene3D" id="3.20.110.10">
    <property type="entry name" value="Glycoside hydrolase 38, N terminal domain"/>
    <property type="match status" value="1"/>
</dbReference>
<dbReference type="GO" id="GO:0030246">
    <property type="term" value="F:carbohydrate binding"/>
    <property type="evidence" value="ECO:0007669"/>
    <property type="project" value="InterPro"/>
</dbReference>
<reference evidence="7" key="1">
    <citation type="submission" date="2017-05" db="EMBL/GenBank/DDBJ databases">
        <title>Physiological properties and genetic analysis related to exopolysaccharide production of fresh-water unicellular cyanobacterium Aphanothece sacrum, Suizenji Nori, that has been cultured as a food source in Japan.</title>
        <authorList>
            <person name="Kanesaki Y."/>
            <person name="Yoshikawa S."/>
            <person name="Ohki K."/>
        </authorList>
    </citation>
    <scope>NUCLEOTIDE SEQUENCE [LARGE SCALE GENOMIC DNA]</scope>
    <source>
        <strain evidence="7">FPU1</strain>
    </source>
</reference>
<dbReference type="InterPro" id="IPR011330">
    <property type="entry name" value="Glyco_hydro/deAcase_b/a-brl"/>
</dbReference>
<sequence length="1026" mass="118487">MEILPGINKLRQLNQINVQNNWLATSEDIDLNSINFDKLELIQPNDQGYLTWEAGHKVKWFVQKILIPEHLQGYPLGGMILRLSLAWWAEDAQIFVNGQLVQAGDLFDSSARILLTSSVRPGQEIIVTLRLISPGHDIGGLMRSLLIYERDSHIDPGFVADELTILYNYLTTFESNNLTYLEDSLNQIEWEIVGDAHKFDSCLMKIRQTLEPLGNKIKQRNFNILGHAHLDMAWLWTVSETWEVAERTFNSVINLQKDFSYLTFGHTTSVLYAWIEKHRPQLFQQIQASYKAGTWEVLGGMWVEPEVNLVSGESLVRQLLYGQNYLKEKFDQITKVAWLPDSFGFSWQLPQLFKQSGIEYFVTGKLHWNNSFKFPHGVFWWQSPDGTKLLTLMSPPNVAGVMDTNPITMTNYSVQWEQQTGLKEIFWIPGIGDHGGGPTRDMLEVSQRWQQSPFFPKVEFVTAKNYLDKVANLIDKSLDVPVWNDELYLDLHRGCYTSHADQKYFNRRSEELLYKAELWSSLATIIQGKSGNNNKQEKIEYAWKKVLFNQFHDILPGTSITDVFVEANEDWQEVEKIGTEILEDALQNIISHISFPSPPHINSQPIVIFNHLNWQRSEVVEIPITDNNVQVYDLEGNQLIPQISHDNKLLFLAQNIPAIGYRVYWLSNKLNYSPNQTLYTENKYVLQNEYLIVKINSQTGNIDSIYDIKNQREILQGIGNELQSFRDKGQYWDAWNIDPEYHKYALPDTELKSIETLESGPIRWRVRVIKQLGKSEFCQDYILQINSPILTIKNQVNWQEKYVLVKASFLLNLTGDYTTYEIPFAAIERTNLPQTPEESAKWEVPALRWADLTDNSGDYGVSLLNDCKYGYDSQSDRLRLTLLKSPRWPDPTCDQGIHYFTYGIYPHQGNWKEAKTVQRGYELNLPLQVVFPNKKLSKITQLPPVAQLLNILDDNLILSAFKPSENQANCWILRCYESQGKPAKLCLESDLNLQVTHPVNILENSVPEFSQIEPWKIVSFSVNIIK</sequence>
<dbReference type="InterPro" id="IPR011682">
    <property type="entry name" value="Glyco_hydro_38_C"/>
</dbReference>
<dbReference type="PANTHER" id="PTHR46017:SF1">
    <property type="entry name" value="ALPHA-MANNOSIDASE 2C1"/>
    <property type="match status" value="1"/>
</dbReference>
<dbReference type="Pfam" id="PF17677">
    <property type="entry name" value="Glyco_hydro38C2"/>
    <property type="match status" value="1"/>
</dbReference>
<organism evidence="6 7">
    <name type="scientific">Aphanothece sacrum FPU1</name>
    <dbReference type="NCBI Taxonomy" id="1920663"/>
    <lineage>
        <taxon>Bacteria</taxon>
        <taxon>Bacillati</taxon>
        <taxon>Cyanobacteriota</taxon>
        <taxon>Cyanophyceae</taxon>
        <taxon>Oscillatoriophycideae</taxon>
        <taxon>Chroococcales</taxon>
        <taxon>Aphanothecaceae</taxon>
        <taxon>Aphanothece</taxon>
    </lineage>
</organism>
<comment type="similarity">
    <text evidence="1">Belongs to the glycosyl hydrolase 38 family.</text>
</comment>
<proteinExistence type="inferred from homology"/>
<dbReference type="InterPro" id="IPR037094">
    <property type="entry name" value="Glyco_hydro_38_cen_sf"/>
</dbReference>
<accession>A0A401IMJ0</accession>
<dbReference type="GO" id="GO:0006013">
    <property type="term" value="P:mannose metabolic process"/>
    <property type="evidence" value="ECO:0007669"/>
    <property type="project" value="InterPro"/>
</dbReference>
<dbReference type="GO" id="GO:0009313">
    <property type="term" value="P:oligosaccharide catabolic process"/>
    <property type="evidence" value="ECO:0007669"/>
    <property type="project" value="TreeGrafter"/>
</dbReference>
<evidence type="ECO:0000256" key="1">
    <source>
        <dbReference type="ARBA" id="ARBA00009792"/>
    </source>
</evidence>
<dbReference type="InterPro" id="IPR041147">
    <property type="entry name" value="GH38_C"/>
</dbReference>
<comment type="caution">
    <text evidence="6">The sequence shown here is derived from an EMBL/GenBank/DDBJ whole genome shotgun (WGS) entry which is preliminary data.</text>
</comment>
<dbReference type="PANTHER" id="PTHR46017">
    <property type="entry name" value="ALPHA-MANNOSIDASE 2C1"/>
    <property type="match status" value="1"/>
</dbReference>
<keyword evidence="3" id="KW-0378">Hydrolase</keyword>
<dbReference type="Gene3D" id="2.60.40.1180">
    <property type="entry name" value="Golgi alpha-mannosidase II"/>
    <property type="match status" value="1"/>
</dbReference>
<dbReference type="InterPro" id="IPR015341">
    <property type="entry name" value="Glyco_hydro_38_cen"/>
</dbReference>
<dbReference type="OrthoDB" id="9772207at2"/>
<feature type="domain" description="Glycoside hydrolase family 38 central" evidence="5">
    <location>
        <begin position="490"/>
        <end position="571"/>
    </location>
</feature>
<dbReference type="CDD" id="cd10789">
    <property type="entry name" value="GH38N_AMII_ER_cytosolic"/>
    <property type="match status" value="1"/>
</dbReference>
<dbReference type="Gene3D" id="1.20.1270.50">
    <property type="entry name" value="Glycoside hydrolase family 38, central domain"/>
    <property type="match status" value="1"/>
</dbReference>
<dbReference type="GO" id="GO:0004559">
    <property type="term" value="F:alpha-mannosidase activity"/>
    <property type="evidence" value="ECO:0007669"/>
    <property type="project" value="InterPro"/>
</dbReference>
<dbReference type="InterPro" id="IPR011013">
    <property type="entry name" value="Gal_mutarotase_sf_dom"/>
</dbReference>
<dbReference type="GO" id="GO:0046872">
    <property type="term" value="F:metal ion binding"/>
    <property type="evidence" value="ECO:0007669"/>
    <property type="project" value="UniProtKB-KW"/>
</dbReference>
<dbReference type="InterPro" id="IPR013780">
    <property type="entry name" value="Glyco_hydro_b"/>
</dbReference>
<evidence type="ECO:0000256" key="2">
    <source>
        <dbReference type="ARBA" id="ARBA00022723"/>
    </source>
</evidence>
<keyword evidence="2" id="KW-0479">Metal-binding</keyword>
<dbReference type="SUPFAM" id="SSF88713">
    <property type="entry name" value="Glycoside hydrolase/deacetylase"/>
    <property type="match status" value="1"/>
</dbReference>
<evidence type="ECO:0000313" key="7">
    <source>
        <dbReference type="Proteomes" id="UP000287247"/>
    </source>
</evidence>
<dbReference type="SUPFAM" id="SSF74650">
    <property type="entry name" value="Galactose mutarotase-like"/>
    <property type="match status" value="1"/>
</dbReference>
<evidence type="ECO:0000256" key="3">
    <source>
        <dbReference type="ARBA" id="ARBA00022801"/>
    </source>
</evidence>
<dbReference type="SMART" id="SM00872">
    <property type="entry name" value="Alpha-mann_mid"/>
    <property type="match status" value="1"/>
</dbReference>
<dbReference type="SUPFAM" id="SSF88688">
    <property type="entry name" value="Families 57/38 glycoside transferase middle domain"/>
    <property type="match status" value="1"/>
</dbReference>
<gene>
    <name evidence="6" type="ORF">AsFPU1_3890</name>
</gene>
<name>A0A401IMJ0_APHSA</name>
<dbReference type="EMBL" id="BDQK01000016">
    <property type="protein sequence ID" value="GBF82461.1"/>
    <property type="molecule type" value="Genomic_DNA"/>
</dbReference>
<evidence type="ECO:0000313" key="6">
    <source>
        <dbReference type="EMBL" id="GBF82461.1"/>
    </source>
</evidence>